<sequence length="134" mass="15193">MVDIRLLSSLLLCIRCSKVALHGNFSQKIDEDVCIETIWTSRGEQTFVDDIIYCYNERYSAHLAVDKTNNLTYTIAASSVGEYNDFIDKSHKQCELKTSPEEPDMKLFFYNEGSGSVSTLFQGSLIELERGTCQ</sequence>
<comment type="caution">
    <text evidence="2">The sequence shown here is derived from an EMBL/GenBank/DDBJ whole genome shotgun (WGS) entry which is preliminary data.</text>
</comment>
<name>A0A7J6LEU4_PERCH</name>
<evidence type="ECO:0000256" key="1">
    <source>
        <dbReference type="SAM" id="SignalP"/>
    </source>
</evidence>
<feature type="chain" id="PRO_5029731617" evidence="1">
    <location>
        <begin position="22"/>
        <end position="134"/>
    </location>
</feature>
<feature type="signal peptide" evidence="1">
    <location>
        <begin position="1"/>
        <end position="21"/>
    </location>
</feature>
<keyword evidence="3" id="KW-1185">Reference proteome</keyword>
<dbReference type="EMBL" id="JAAPAO010000525">
    <property type="protein sequence ID" value="KAF4657752.1"/>
    <property type="molecule type" value="Genomic_DNA"/>
</dbReference>
<dbReference type="Proteomes" id="UP000591131">
    <property type="component" value="Unassembled WGS sequence"/>
</dbReference>
<organism evidence="2 3">
    <name type="scientific">Perkinsus chesapeaki</name>
    <name type="common">Clam parasite</name>
    <name type="synonym">Perkinsus andrewsi</name>
    <dbReference type="NCBI Taxonomy" id="330153"/>
    <lineage>
        <taxon>Eukaryota</taxon>
        <taxon>Sar</taxon>
        <taxon>Alveolata</taxon>
        <taxon>Perkinsozoa</taxon>
        <taxon>Perkinsea</taxon>
        <taxon>Perkinsida</taxon>
        <taxon>Perkinsidae</taxon>
        <taxon>Perkinsus</taxon>
    </lineage>
</organism>
<reference evidence="2 3" key="1">
    <citation type="submission" date="2020-04" db="EMBL/GenBank/DDBJ databases">
        <title>Perkinsus chesapeaki whole genome sequence.</title>
        <authorList>
            <person name="Bogema D.R."/>
        </authorList>
    </citation>
    <scope>NUCLEOTIDE SEQUENCE [LARGE SCALE GENOMIC DNA]</scope>
    <source>
        <strain evidence="2">ATCC PRA-425</strain>
    </source>
</reference>
<keyword evidence="1" id="KW-0732">Signal</keyword>
<proteinExistence type="predicted"/>
<dbReference type="AlphaFoldDB" id="A0A7J6LEU4"/>
<evidence type="ECO:0000313" key="3">
    <source>
        <dbReference type="Proteomes" id="UP000591131"/>
    </source>
</evidence>
<accession>A0A7J6LEU4</accession>
<evidence type="ECO:0000313" key="2">
    <source>
        <dbReference type="EMBL" id="KAF4657752.1"/>
    </source>
</evidence>
<protein>
    <submittedName>
        <fullName evidence="2">Uncharacterized protein</fullName>
    </submittedName>
</protein>
<gene>
    <name evidence="2" type="ORF">FOL47_008314</name>
</gene>